<comment type="caution">
    <text evidence="2">The sequence shown here is derived from an EMBL/GenBank/DDBJ whole genome shotgun (WGS) entry which is preliminary data.</text>
</comment>
<feature type="transmembrane region" description="Helical" evidence="1">
    <location>
        <begin position="44"/>
        <end position="61"/>
    </location>
</feature>
<accession>A0ABS0T779</accession>
<sequence length="147" mass="16711">MTQSYDQSKIVAIVTLFVSVLMYGIALLLNGIDGNHIIESIHEIALITSFSLIVAWVYSHLHRGKDTVIYTIIIMVLTAILILTRLTQFDPSFNLSMMIIVRFVLTAILFAVGVHVLAKQIRQKNMENLPLLYLFAFGYWLTIAYTF</sequence>
<keyword evidence="1" id="KW-0472">Membrane</keyword>
<evidence type="ECO:0000313" key="2">
    <source>
        <dbReference type="EMBL" id="MBI5974604.1"/>
    </source>
</evidence>
<feature type="transmembrane region" description="Helical" evidence="1">
    <location>
        <begin position="99"/>
        <end position="118"/>
    </location>
</feature>
<keyword evidence="1" id="KW-1133">Transmembrane helix</keyword>
<organism evidence="2 3">
    <name type="scientific">Staphylococcus canis</name>
    <dbReference type="NCBI Taxonomy" id="2724942"/>
    <lineage>
        <taxon>Bacteria</taxon>
        <taxon>Bacillati</taxon>
        <taxon>Bacillota</taxon>
        <taxon>Bacilli</taxon>
        <taxon>Bacillales</taxon>
        <taxon>Staphylococcaceae</taxon>
        <taxon>Staphylococcus</taxon>
    </lineage>
</organism>
<dbReference type="EMBL" id="JABANU010000006">
    <property type="protein sequence ID" value="MBI5974604.1"/>
    <property type="molecule type" value="Genomic_DNA"/>
</dbReference>
<gene>
    <name evidence="2" type="ORF">HHH54_03195</name>
</gene>
<evidence type="ECO:0000256" key="1">
    <source>
        <dbReference type="SAM" id="Phobius"/>
    </source>
</evidence>
<protein>
    <submittedName>
        <fullName evidence="2">Uncharacterized protein</fullName>
    </submittedName>
</protein>
<dbReference type="RefSeq" id="WP_198617395.1">
    <property type="nucleotide sequence ID" value="NZ_JABANU010000006.1"/>
</dbReference>
<feature type="transmembrane region" description="Helical" evidence="1">
    <location>
        <begin position="130"/>
        <end position="146"/>
    </location>
</feature>
<feature type="transmembrane region" description="Helical" evidence="1">
    <location>
        <begin position="12"/>
        <end position="32"/>
    </location>
</feature>
<evidence type="ECO:0000313" key="3">
    <source>
        <dbReference type="Proteomes" id="UP000751852"/>
    </source>
</evidence>
<name>A0ABS0T779_9STAP</name>
<reference evidence="2 3" key="1">
    <citation type="submission" date="2020-04" db="EMBL/GenBank/DDBJ databases">
        <title>Staphylococcus species from domestic dog.</title>
        <authorList>
            <person name="Paterson G.K."/>
        </authorList>
    </citation>
    <scope>NUCLEOTIDE SEQUENCE [LARGE SCALE GENOMIC DNA]</scope>
    <source>
        <strain evidence="2 3">H16/1A</strain>
    </source>
</reference>
<dbReference type="Proteomes" id="UP000751852">
    <property type="component" value="Unassembled WGS sequence"/>
</dbReference>
<feature type="transmembrane region" description="Helical" evidence="1">
    <location>
        <begin position="68"/>
        <end position="87"/>
    </location>
</feature>
<keyword evidence="3" id="KW-1185">Reference proteome</keyword>
<proteinExistence type="predicted"/>
<keyword evidence="1" id="KW-0812">Transmembrane</keyword>